<dbReference type="CDD" id="cd11386">
    <property type="entry name" value="MCP_signal"/>
    <property type="match status" value="1"/>
</dbReference>
<evidence type="ECO:0000313" key="10">
    <source>
        <dbReference type="EMBL" id="MFC7152857.1"/>
    </source>
</evidence>
<dbReference type="SMART" id="SM00283">
    <property type="entry name" value="MA"/>
    <property type="match status" value="1"/>
</dbReference>
<gene>
    <name evidence="10" type="ORF">ACFQMJ_30330</name>
</gene>
<dbReference type="PROSITE" id="PS50885">
    <property type="entry name" value="HAMP"/>
    <property type="match status" value="1"/>
</dbReference>
<dbReference type="Gene3D" id="6.10.340.10">
    <property type="match status" value="1"/>
</dbReference>
<dbReference type="Proteomes" id="UP001596378">
    <property type="component" value="Unassembled WGS sequence"/>
</dbReference>
<accession>A0ABW2FI68</accession>
<proteinExistence type="inferred from homology"/>
<organism evidence="10 11">
    <name type="scientific">Cohnella cellulosilytica</name>
    <dbReference type="NCBI Taxonomy" id="986710"/>
    <lineage>
        <taxon>Bacteria</taxon>
        <taxon>Bacillati</taxon>
        <taxon>Bacillota</taxon>
        <taxon>Bacilli</taxon>
        <taxon>Bacillales</taxon>
        <taxon>Paenibacillaceae</taxon>
        <taxon>Cohnella</taxon>
    </lineage>
</organism>
<dbReference type="CDD" id="cd06225">
    <property type="entry name" value="HAMP"/>
    <property type="match status" value="1"/>
</dbReference>
<dbReference type="SUPFAM" id="SSF103190">
    <property type="entry name" value="Sensory domain-like"/>
    <property type="match status" value="1"/>
</dbReference>
<dbReference type="PANTHER" id="PTHR32089">
    <property type="entry name" value="METHYL-ACCEPTING CHEMOTAXIS PROTEIN MCPB"/>
    <property type="match status" value="1"/>
</dbReference>
<dbReference type="PROSITE" id="PS50111">
    <property type="entry name" value="CHEMOTAXIS_TRANSDUC_2"/>
    <property type="match status" value="1"/>
</dbReference>
<keyword evidence="7" id="KW-0812">Transmembrane</keyword>
<dbReference type="Gene3D" id="3.30.450.20">
    <property type="entry name" value="PAS domain"/>
    <property type="match status" value="2"/>
</dbReference>
<dbReference type="EMBL" id="JBHTAI010000026">
    <property type="protein sequence ID" value="MFC7152857.1"/>
    <property type="molecule type" value="Genomic_DNA"/>
</dbReference>
<evidence type="ECO:0000259" key="8">
    <source>
        <dbReference type="PROSITE" id="PS50111"/>
    </source>
</evidence>
<protein>
    <submittedName>
        <fullName evidence="10">Methyl-accepting chemotaxis protein</fullName>
    </submittedName>
</protein>
<dbReference type="RefSeq" id="WP_378050995.1">
    <property type="nucleotide sequence ID" value="NZ_JBHMDN010000031.1"/>
</dbReference>
<name>A0ABW2FI68_9BACL</name>
<dbReference type="SUPFAM" id="SSF58104">
    <property type="entry name" value="Methyl-accepting chemotaxis protein (MCP) signaling domain"/>
    <property type="match status" value="1"/>
</dbReference>
<evidence type="ECO:0000259" key="9">
    <source>
        <dbReference type="PROSITE" id="PS50885"/>
    </source>
</evidence>
<dbReference type="Pfam" id="PF22673">
    <property type="entry name" value="MCP-like_PDC_1"/>
    <property type="match status" value="1"/>
</dbReference>
<feature type="domain" description="HAMP" evidence="9">
    <location>
        <begin position="339"/>
        <end position="391"/>
    </location>
</feature>
<dbReference type="Pfam" id="PF00672">
    <property type="entry name" value="HAMP"/>
    <property type="match status" value="1"/>
</dbReference>
<evidence type="ECO:0000256" key="1">
    <source>
        <dbReference type="ARBA" id="ARBA00004236"/>
    </source>
</evidence>
<dbReference type="CDD" id="cd12912">
    <property type="entry name" value="PDC2_MCP_like"/>
    <property type="match status" value="1"/>
</dbReference>
<comment type="subcellular location">
    <subcellularLocation>
        <location evidence="1">Cell membrane</location>
    </subcellularLocation>
</comment>
<feature type="transmembrane region" description="Helical" evidence="7">
    <location>
        <begin position="315"/>
        <end position="338"/>
    </location>
</feature>
<dbReference type="InterPro" id="IPR003660">
    <property type="entry name" value="HAMP_dom"/>
</dbReference>
<keyword evidence="4 6" id="KW-0807">Transducer</keyword>
<evidence type="ECO:0000256" key="2">
    <source>
        <dbReference type="ARBA" id="ARBA00022475"/>
    </source>
</evidence>
<evidence type="ECO:0000256" key="5">
    <source>
        <dbReference type="ARBA" id="ARBA00029447"/>
    </source>
</evidence>
<keyword evidence="3 7" id="KW-0472">Membrane</keyword>
<evidence type="ECO:0000256" key="4">
    <source>
        <dbReference type="ARBA" id="ARBA00023224"/>
    </source>
</evidence>
<comment type="caution">
    <text evidence="10">The sequence shown here is derived from an EMBL/GenBank/DDBJ whole genome shotgun (WGS) entry which is preliminary data.</text>
</comment>
<dbReference type="Pfam" id="PF00015">
    <property type="entry name" value="MCPsignal"/>
    <property type="match status" value="1"/>
</dbReference>
<dbReference type="InterPro" id="IPR029151">
    <property type="entry name" value="Sensor-like_sf"/>
</dbReference>
<evidence type="ECO:0000313" key="11">
    <source>
        <dbReference type="Proteomes" id="UP001596378"/>
    </source>
</evidence>
<keyword evidence="7" id="KW-1133">Transmembrane helix</keyword>
<comment type="similarity">
    <text evidence="5">Belongs to the methyl-accepting chemotaxis (MCP) protein family.</text>
</comment>
<dbReference type="PANTHER" id="PTHR32089:SF112">
    <property type="entry name" value="LYSOZYME-LIKE PROTEIN-RELATED"/>
    <property type="match status" value="1"/>
</dbReference>
<feature type="domain" description="Methyl-accepting transducer" evidence="8">
    <location>
        <begin position="410"/>
        <end position="681"/>
    </location>
</feature>
<dbReference type="Gene3D" id="1.10.287.950">
    <property type="entry name" value="Methyl-accepting chemotaxis protein"/>
    <property type="match status" value="1"/>
</dbReference>
<evidence type="ECO:0000256" key="3">
    <source>
        <dbReference type="ARBA" id="ARBA00023136"/>
    </source>
</evidence>
<keyword evidence="2" id="KW-1003">Cell membrane</keyword>
<reference evidence="11" key="1">
    <citation type="journal article" date="2019" name="Int. J. Syst. Evol. Microbiol.">
        <title>The Global Catalogue of Microorganisms (GCM) 10K type strain sequencing project: providing services to taxonomists for standard genome sequencing and annotation.</title>
        <authorList>
            <consortium name="The Broad Institute Genomics Platform"/>
            <consortium name="The Broad Institute Genome Sequencing Center for Infectious Disease"/>
            <person name="Wu L."/>
            <person name="Ma J."/>
        </authorList>
    </citation>
    <scope>NUCLEOTIDE SEQUENCE [LARGE SCALE GENOMIC DNA]</scope>
    <source>
        <strain evidence="11">KCTC 12907</strain>
    </source>
</reference>
<sequence length="697" mass="76273">MKRAKARFSLKRLQTKMMVLALPVLLLITLSLSWISYSFARSMLVAEIEGNQDSRLMETMQEIRSKLIAHIRIPQTLARIAEANGANLTEAEYRDILLNLPSLNDDTLGVGVWYEPSRYRPDLTYFGPYAYKDDGGMAYTEEYMNEEYDYPNWDWYKIGVDTTEPVVFTDPYYDETTDITMITATVPFYDEDENLTGVTTGDINLNSMQDLIRGIRVGNSGWAFLVDKQGRLIAGREQDALMQSSIADDANPSLSALGREMIDRMSGQELDAIYRGTFREDKEAVVVSYAKVPETGWTLALAAPEREMYAPLNRLMTGMLAAIVVAMLIMAAAVAWFSRYLTKQIEQMNLLSARLSEGDFTMQLDIRTEDELGQMGHRFNRMAASLKEAMHHIARSSDEVAVHAEQLSAGASETVKATSEISGSIVSIAEGTEKGAEIIFQLKRLSDEMANGMRGISQNVEQVHTSAEIAQQAAVKGNDEAFELIRHMKNIRSSIDVSADKMAGLENKSRQIEEVVAVIASIASQTSLLSLNAAIEAARAGESGRGFAVVAGEVRKLAEQVVMAAARIEAALAEIQSTVAETTASMQESVNAVSTGLTTADSAGQSFTHITEAVEAVSRQTIEAFSAVKQIHASMDGMAASMDEMNDKTQETAGQSGNVAAAAQQQFAAMEQVSASADSISLQAQELKALVARFSFR</sequence>
<evidence type="ECO:0000256" key="6">
    <source>
        <dbReference type="PROSITE-ProRule" id="PRU00284"/>
    </source>
</evidence>
<keyword evidence="11" id="KW-1185">Reference proteome</keyword>
<dbReference type="InterPro" id="IPR004089">
    <property type="entry name" value="MCPsignal_dom"/>
</dbReference>
<dbReference type="SMART" id="SM00304">
    <property type="entry name" value="HAMP"/>
    <property type="match status" value="1"/>
</dbReference>
<dbReference type="CDD" id="cd12913">
    <property type="entry name" value="PDC1_MCP_like"/>
    <property type="match status" value="1"/>
</dbReference>
<evidence type="ECO:0000256" key="7">
    <source>
        <dbReference type="SAM" id="Phobius"/>
    </source>
</evidence>